<keyword evidence="3" id="KW-1185">Reference proteome</keyword>
<feature type="compositionally biased region" description="Pro residues" evidence="1">
    <location>
        <begin position="22"/>
        <end position="35"/>
    </location>
</feature>
<feature type="region of interest" description="Disordered" evidence="1">
    <location>
        <begin position="123"/>
        <end position="144"/>
    </location>
</feature>
<evidence type="ECO:0000313" key="2">
    <source>
        <dbReference type="EMBL" id="TWB04516.1"/>
    </source>
</evidence>
<sequence>MVKAVRRGRPTTRKARSGPVPRARPPARPVSPPPSSRTAHGAELPGIHRTFGCRHRQKGVGDFSAQCLNGRRQAMIFRLCGVALFQAGAISSMRASRAETVRTARPSDCRWRAWAAPGQMSGAAGQAVSNAPPGADIHTASSLRSPQPRKSFFKINVGQNRHASKTARSFSNCASILEKPAPGFNRSRRPSAAGKVDRLG</sequence>
<organism evidence="2 3">
    <name type="scientific">Bradyrhizobium stylosanthis</name>
    <dbReference type="NCBI Taxonomy" id="1803665"/>
    <lineage>
        <taxon>Bacteria</taxon>
        <taxon>Pseudomonadati</taxon>
        <taxon>Pseudomonadota</taxon>
        <taxon>Alphaproteobacteria</taxon>
        <taxon>Hyphomicrobiales</taxon>
        <taxon>Nitrobacteraceae</taxon>
        <taxon>Bradyrhizobium</taxon>
    </lineage>
</organism>
<feature type="compositionally biased region" description="Basic residues" evidence="1">
    <location>
        <begin position="1"/>
        <end position="16"/>
    </location>
</feature>
<accession>A0A560E597</accession>
<reference evidence="2 3" key="1">
    <citation type="submission" date="2019-06" db="EMBL/GenBank/DDBJ databases">
        <title>Genomic Encyclopedia of Type Strains, Phase IV (KMG-V): Genome sequencing to study the core and pangenomes of soil and plant-associated prokaryotes.</title>
        <authorList>
            <person name="Whitman W."/>
        </authorList>
    </citation>
    <scope>NUCLEOTIDE SEQUENCE [LARGE SCALE GENOMIC DNA]</scope>
    <source>
        <strain evidence="2 3">BR 510</strain>
    </source>
</reference>
<dbReference type="EMBL" id="VITK01000002">
    <property type="protein sequence ID" value="TWB04516.1"/>
    <property type="molecule type" value="Genomic_DNA"/>
</dbReference>
<evidence type="ECO:0000256" key="1">
    <source>
        <dbReference type="SAM" id="MobiDB-lite"/>
    </source>
</evidence>
<comment type="caution">
    <text evidence="2">The sequence shown here is derived from an EMBL/GenBank/DDBJ whole genome shotgun (WGS) entry which is preliminary data.</text>
</comment>
<protein>
    <submittedName>
        <fullName evidence="2">Uncharacterized protein</fullName>
    </submittedName>
</protein>
<name>A0A560E597_9BRAD</name>
<evidence type="ECO:0000313" key="3">
    <source>
        <dbReference type="Proteomes" id="UP000319949"/>
    </source>
</evidence>
<proteinExistence type="predicted"/>
<gene>
    <name evidence="2" type="ORF">FBZ96_102993</name>
</gene>
<dbReference type="Proteomes" id="UP000319949">
    <property type="component" value="Unassembled WGS sequence"/>
</dbReference>
<feature type="region of interest" description="Disordered" evidence="1">
    <location>
        <begin position="1"/>
        <end position="43"/>
    </location>
</feature>
<feature type="region of interest" description="Disordered" evidence="1">
    <location>
        <begin position="179"/>
        <end position="200"/>
    </location>
</feature>
<dbReference type="AlphaFoldDB" id="A0A560E597"/>